<keyword evidence="2" id="KW-1185">Reference proteome</keyword>
<evidence type="ECO:0000313" key="1">
    <source>
        <dbReference type="EMBL" id="RDH31971.1"/>
    </source>
</evidence>
<dbReference type="AlphaFoldDB" id="A0A3F3PYL6"/>
<evidence type="ECO:0000313" key="2">
    <source>
        <dbReference type="Proteomes" id="UP000253729"/>
    </source>
</evidence>
<reference evidence="1 2" key="1">
    <citation type="submission" date="2018-07" db="EMBL/GenBank/DDBJ databases">
        <title>The genomes of Aspergillus section Nigri reveals drivers in fungal speciation.</title>
        <authorList>
            <consortium name="DOE Joint Genome Institute"/>
            <person name="Vesth T.C."/>
            <person name="Nybo J."/>
            <person name="Theobald S."/>
            <person name="Brandl J."/>
            <person name="Frisvad J.C."/>
            <person name="Nielsen K.F."/>
            <person name="Lyhne E.K."/>
            <person name="Kogle M.E."/>
            <person name="Kuo A."/>
            <person name="Riley R."/>
            <person name="Clum A."/>
            <person name="Nolan M."/>
            <person name="Lipzen A."/>
            <person name="Salamov A."/>
            <person name="Henrissat B."/>
            <person name="Wiebenga A."/>
            <person name="De vries R.P."/>
            <person name="Grigoriev I.V."/>
            <person name="Mortensen U.H."/>
            <person name="Andersen M.R."/>
            <person name="Baker S.E."/>
        </authorList>
    </citation>
    <scope>NUCLEOTIDE SEQUENCE [LARGE SCALE GENOMIC DNA]</scope>
    <source>
        <strain evidence="1 2">CBS 139.54b</strain>
    </source>
</reference>
<sequence length="69" mass="7889">MPHHQPLQNMIDISSNQLDSDCKGKPCVVNDTCQSGWPARPVSIWICLFRGSYDVYSPTLFRPIHSRPF</sequence>
<name>A0A3F3PYL6_9EURO</name>
<dbReference type="GeneID" id="38135132"/>
<gene>
    <name evidence="1" type="ORF">BDQ94DRAFT_146128</name>
</gene>
<protein>
    <submittedName>
        <fullName evidence="1">Uncharacterized protein</fullName>
    </submittedName>
</protein>
<dbReference type="Proteomes" id="UP000253729">
    <property type="component" value="Unassembled WGS sequence"/>
</dbReference>
<proteinExistence type="predicted"/>
<accession>A0A3F3PYL6</accession>
<dbReference type="RefSeq" id="XP_026624993.1">
    <property type="nucleotide sequence ID" value="XM_026766776.1"/>
</dbReference>
<organism evidence="1 2">
    <name type="scientific">Aspergillus welwitschiae</name>
    <dbReference type="NCBI Taxonomy" id="1341132"/>
    <lineage>
        <taxon>Eukaryota</taxon>
        <taxon>Fungi</taxon>
        <taxon>Dikarya</taxon>
        <taxon>Ascomycota</taxon>
        <taxon>Pezizomycotina</taxon>
        <taxon>Eurotiomycetes</taxon>
        <taxon>Eurotiomycetidae</taxon>
        <taxon>Eurotiales</taxon>
        <taxon>Aspergillaceae</taxon>
        <taxon>Aspergillus</taxon>
        <taxon>Aspergillus subgen. Circumdati</taxon>
    </lineage>
</organism>
<dbReference type="EMBL" id="KZ852052">
    <property type="protein sequence ID" value="RDH31971.1"/>
    <property type="molecule type" value="Genomic_DNA"/>
</dbReference>